<dbReference type="PROSITE" id="PS51257">
    <property type="entry name" value="PROKAR_LIPOPROTEIN"/>
    <property type="match status" value="1"/>
</dbReference>
<gene>
    <name evidence="3" type="ORF">PV517_24380</name>
</gene>
<evidence type="ECO:0000313" key="4">
    <source>
        <dbReference type="Proteomes" id="UP001271723"/>
    </source>
</evidence>
<feature type="chain" id="PRO_5045411826" evidence="2">
    <location>
        <begin position="25"/>
        <end position="276"/>
    </location>
</feature>
<dbReference type="InterPro" id="IPR046248">
    <property type="entry name" value="DUF6281"/>
</dbReference>
<feature type="region of interest" description="Disordered" evidence="1">
    <location>
        <begin position="126"/>
        <end position="174"/>
    </location>
</feature>
<evidence type="ECO:0000313" key="3">
    <source>
        <dbReference type="EMBL" id="MDX2911811.1"/>
    </source>
</evidence>
<feature type="compositionally biased region" description="Gly residues" evidence="1">
    <location>
        <begin position="163"/>
        <end position="172"/>
    </location>
</feature>
<sequence>MLSGTRVRIALAVLATIPSAVGCAALDTGGTSSASCVFAVDHDDRQYVEVGEVDVVLGAKAGTARDSVCEDQGGGEEDRVAAGDLTVYAAYAIKGVDTEDAIAVRESPGGEVRVLVHITEDESTNAAAERLFGKDGRGGEGDVAGEGDDATALDEVPEDDGGDGGPGSGHSGSGPVPAKCVFVVDYGGDSYLDRGDAKIELGAKAGKARAVPCDDTPGEADPSAEPALFQAYTIKGLDPADAIAIRSSADEEPHFMVRSGDDLPPEVEELLAIDGR</sequence>
<reference evidence="3 4" key="1">
    <citation type="journal article" date="2023" name="Microb. Genom.">
        <title>Mesoterricola silvestris gen. nov., sp. nov., Mesoterricola sediminis sp. nov., Geothrix oryzae sp. nov., Geothrix edaphica sp. nov., Geothrix rubra sp. nov., and Geothrix limicola sp. nov., six novel members of Acidobacteriota isolated from soils.</title>
        <authorList>
            <person name="Weisberg A.J."/>
            <person name="Pearce E."/>
            <person name="Kramer C.G."/>
            <person name="Chang J.H."/>
            <person name="Clarke C.R."/>
        </authorList>
    </citation>
    <scope>NUCLEOTIDE SEQUENCE [LARGE SCALE GENOMIC DNA]</scope>
    <source>
        <strain evidence="3 4">NRRL_B-2795</strain>
    </source>
</reference>
<protein>
    <submittedName>
        <fullName evidence="3">DUF6281 family protein</fullName>
    </submittedName>
</protein>
<dbReference type="Proteomes" id="UP001271723">
    <property type="component" value="Unassembled WGS sequence"/>
</dbReference>
<dbReference type="EMBL" id="JARAVY010000009">
    <property type="protein sequence ID" value="MDX2911811.1"/>
    <property type="molecule type" value="Genomic_DNA"/>
</dbReference>
<dbReference type="Pfam" id="PF19797">
    <property type="entry name" value="DUF6281"/>
    <property type="match status" value="2"/>
</dbReference>
<keyword evidence="2" id="KW-0732">Signal</keyword>
<feature type="compositionally biased region" description="Acidic residues" evidence="1">
    <location>
        <begin position="143"/>
        <end position="162"/>
    </location>
</feature>
<accession>A0ABU4L7V4</accession>
<dbReference type="RefSeq" id="WP_086763828.1">
    <property type="nucleotide sequence ID" value="NZ_JAGJBZ010000003.1"/>
</dbReference>
<evidence type="ECO:0000256" key="1">
    <source>
        <dbReference type="SAM" id="MobiDB-lite"/>
    </source>
</evidence>
<keyword evidence="4" id="KW-1185">Reference proteome</keyword>
<feature type="compositionally biased region" description="Basic and acidic residues" evidence="1">
    <location>
        <begin position="131"/>
        <end position="140"/>
    </location>
</feature>
<proteinExistence type="predicted"/>
<feature type="signal peptide" evidence="2">
    <location>
        <begin position="1"/>
        <end position="24"/>
    </location>
</feature>
<evidence type="ECO:0000256" key="2">
    <source>
        <dbReference type="SAM" id="SignalP"/>
    </source>
</evidence>
<comment type="caution">
    <text evidence="3">The sequence shown here is derived from an EMBL/GenBank/DDBJ whole genome shotgun (WGS) entry which is preliminary data.</text>
</comment>
<name>A0ABU4L7V4_9ACTN</name>
<organism evidence="3 4">
    <name type="scientific">Streptomyces griseiscabiei</name>
    <dbReference type="NCBI Taxonomy" id="2993540"/>
    <lineage>
        <taxon>Bacteria</taxon>
        <taxon>Bacillati</taxon>
        <taxon>Actinomycetota</taxon>
        <taxon>Actinomycetes</taxon>
        <taxon>Kitasatosporales</taxon>
        <taxon>Streptomycetaceae</taxon>
        <taxon>Streptomyces</taxon>
    </lineage>
</organism>